<reference evidence="7" key="1">
    <citation type="submission" date="2022-11" db="UniProtKB">
        <authorList>
            <consortium name="WormBaseParasite"/>
        </authorList>
    </citation>
    <scope>IDENTIFICATION</scope>
</reference>
<dbReference type="InterPro" id="IPR036352">
    <property type="entry name" value="Semap_dom_sf"/>
</dbReference>
<evidence type="ECO:0000256" key="4">
    <source>
        <dbReference type="PROSITE-ProRule" id="PRU00352"/>
    </source>
</evidence>
<dbReference type="Gene3D" id="2.20.100.10">
    <property type="entry name" value="Thrombospondin type-1 (TSP1) repeat"/>
    <property type="match status" value="2"/>
</dbReference>
<dbReference type="Gene3D" id="2.130.10.10">
    <property type="entry name" value="YVTN repeat-like/Quinoprotein amine dehydrogenase"/>
    <property type="match status" value="1"/>
</dbReference>
<evidence type="ECO:0000313" key="6">
    <source>
        <dbReference type="Proteomes" id="UP000887581"/>
    </source>
</evidence>
<keyword evidence="2" id="KW-0524">Neurogenesis</keyword>
<dbReference type="Pfam" id="PF00090">
    <property type="entry name" value="TSP_1"/>
    <property type="match status" value="2"/>
</dbReference>
<dbReference type="AlphaFoldDB" id="A0A915Q7Z0"/>
<name>A0A915Q7Z0_9BILA</name>
<dbReference type="WBParaSite" id="sdigi.contig899.g9967.t1">
    <property type="protein sequence ID" value="sdigi.contig899.g9967.t1"/>
    <property type="gene ID" value="sdigi.contig899.g9967"/>
</dbReference>
<sequence length="614" mass="70580">MLQPSTIFFIYSALIELCEFRRLVLLNEYSADDLATVLEDGNNFFLGSKCDKESDTPRATGTMVNNIFRNRIIVICAETFRLKTIVPLHATTTAVAECLMKGFGKKRNLSEECEASMSAVGISTFNKNCPAYHLSYRNYTFTALSVDISCQKQTLLRALPQRKRLWIPVNDDRWFREPTFIALFGWKHYVYIVFNEKSDHGVEGRIGSICADDPGVADNVVPYKNTFNSFGKLLFTCPLGTNNLHLKILRTAQIYTNFVFATFWNDFQKLPISALCVFDINKIEEKLLDDKIAEMARKMENHCPKRNQSGIPTISDKTATAADPRAYYVFPEMTEIVAVNVVNLKNGNYQIIAISKQAKVYGLVFNGTFIDKKWTDRINAEGEILELRSRRKTFTILSSNFFKEYKVNDWSSRNAENISQNIRWQSKYGWTEWSSCSQRCGGGYRSREWRCLTDQTCNSSIENQQQYQLCNSVTCSEVRRYSAWSHWLSLGKSTEIRYRASCGVELPDPLLIKSTLHASKRVLTYEWLAWSEWTACSATCGNSLRSRWRAKKGFILSYNESVQYFMEPCLIPPCEFDNMIKWTSGSDVRWRNTVKYVALDGCIYKLNTSDSFSF</sequence>
<dbReference type="PANTHER" id="PTHR22906">
    <property type="entry name" value="PROPERDIN"/>
    <property type="match status" value="1"/>
</dbReference>
<keyword evidence="6" id="KW-1185">Reference proteome</keyword>
<keyword evidence="3" id="KW-1015">Disulfide bond</keyword>
<dbReference type="InterPro" id="IPR052065">
    <property type="entry name" value="Compl_asym_regulator"/>
</dbReference>
<dbReference type="InterPro" id="IPR000884">
    <property type="entry name" value="TSP1_rpt"/>
</dbReference>
<dbReference type="Proteomes" id="UP000887581">
    <property type="component" value="Unplaced"/>
</dbReference>
<keyword evidence="1" id="KW-0677">Repeat</keyword>
<proteinExistence type="predicted"/>
<dbReference type="SUPFAM" id="SSF82895">
    <property type="entry name" value="TSP-1 type 1 repeat"/>
    <property type="match status" value="2"/>
</dbReference>
<evidence type="ECO:0000256" key="2">
    <source>
        <dbReference type="ARBA" id="ARBA00022902"/>
    </source>
</evidence>
<evidence type="ECO:0000313" key="7">
    <source>
        <dbReference type="WBParaSite" id="sdigi.contig899.g9967.t1"/>
    </source>
</evidence>
<dbReference type="SMART" id="SM00209">
    <property type="entry name" value="TSP1"/>
    <property type="match status" value="2"/>
</dbReference>
<dbReference type="SUPFAM" id="SSF101912">
    <property type="entry name" value="Sema domain"/>
    <property type="match status" value="1"/>
</dbReference>
<evidence type="ECO:0000256" key="3">
    <source>
        <dbReference type="ARBA" id="ARBA00023157"/>
    </source>
</evidence>
<evidence type="ECO:0000259" key="5">
    <source>
        <dbReference type="PROSITE" id="PS51004"/>
    </source>
</evidence>
<dbReference type="GO" id="GO:0007399">
    <property type="term" value="P:nervous system development"/>
    <property type="evidence" value="ECO:0007669"/>
    <property type="project" value="UniProtKB-KW"/>
</dbReference>
<comment type="caution">
    <text evidence="4">Lacks conserved residue(s) required for the propagation of feature annotation.</text>
</comment>
<dbReference type="InterPro" id="IPR036383">
    <property type="entry name" value="TSP1_rpt_sf"/>
</dbReference>
<accession>A0A915Q7Z0</accession>
<dbReference type="PROSITE" id="PS51004">
    <property type="entry name" value="SEMA"/>
    <property type="match status" value="1"/>
</dbReference>
<dbReference type="InterPro" id="IPR015943">
    <property type="entry name" value="WD40/YVTN_repeat-like_dom_sf"/>
</dbReference>
<protein>
    <submittedName>
        <fullName evidence="7">Sema domain-containing protein</fullName>
    </submittedName>
</protein>
<dbReference type="PANTHER" id="PTHR22906:SF21">
    <property type="entry name" value="SEMA DOMAIN-CONTAINING PROTEIN"/>
    <property type="match status" value="1"/>
</dbReference>
<organism evidence="6 7">
    <name type="scientific">Setaria digitata</name>
    <dbReference type="NCBI Taxonomy" id="48799"/>
    <lineage>
        <taxon>Eukaryota</taxon>
        <taxon>Metazoa</taxon>
        <taxon>Ecdysozoa</taxon>
        <taxon>Nematoda</taxon>
        <taxon>Chromadorea</taxon>
        <taxon>Rhabditida</taxon>
        <taxon>Spirurina</taxon>
        <taxon>Spiruromorpha</taxon>
        <taxon>Filarioidea</taxon>
        <taxon>Setariidae</taxon>
        <taxon>Setaria</taxon>
    </lineage>
</organism>
<dbReference type="InterPro" id="IPR001627">
    <property type="entry name" value="Semap_dom"/>
</dbReference>
<evidence type="ECO:0000256" key="1">
    <source>
        <dbReference type="ARBA" id="ARBA00022737"/>
    </source>
</evidence>
<dbReference type="PROSITE" id="PS50092">
    <property type="entry name" value="TSP1"/>
    <property type="match status" value="2"/>
</dbReference>
<feature type="domain" description="Sema" evidence="5">
    <location>
        <begin position="1"/>
        <end position="407"/>
    </location>
</feature>